<feature type="transmembrane region" description="Helical" evidence="1">
    <location>
        <begin position="114"/>
        <end position="142"/>
    </location>
</feature>
<evidence type="ECO:0000256" key="1">
    <source>
        <dbReference type="SAM" id="Phobius"/>
    </source>
</evidence>
<evidence type="ECO:0000313" key="2">
    <source>
        <dbReference type="EMBL" id="CAE8661651.1"/>
    </source>
</evidence>
<feature type="transmembrane region" description="Helical" evidence="1">
    <location>
        <begin position="51"/>
        <end position="72"/>
    </location>
</feature>
<keyword evidence="1" id="KW-0812">Transmembrane</keyword>
<sequence>MVLLNQQYQLRNGCFVVSFGACCCCWFVVGVVGIVGVGCWCCWLAIAQQQLVIGVVGGGGGVVYCFVGRLALFLCYVGWLWLLVSFVVCLFVGCSQGCLQFVLDRAKGNFKKNVIGVCCCFCCCCCWCWVCCCLCCCCWCWFCKQSAPVLFNGQRQRQ</sequence>
<proteinExistence type="predicted"/>
<accession>A0A813J0Y4</accession>
<protein>
    <submittedName>
        <fullName evidence="2">Uncharacterized protein</fullName>
    </submittedName>
</protein>
<keyword evidence="1" id="KW-1133">Transmembrane helix</keyword>
<dbReference type="EMBL" id="CAJNNW010017806">
    <property type="protein sequence ID" value="CAE8661651.1"/>
    <property type="molecule type" value="Genomic_DNA"/>
</dbReference>
<name>A0A813J0Y4_POLGL</name>
<keyword evidence="1" id="KW-0472">Membrane</keyword>
<reference evidence="2" key="1">
    <citation type="submission" date="2021-02" db="EMBL/GenBank/DDBJ databases">
        <authorList>
            <person name="Dougan E. K."/>
            <person name="Rhodes N."/>
            <person name="Thang M."/>
            <person name="Chan C."/>
        </authorList>
    </citation>
    <scope>NUCLEOTIDE SEQUENCE</scope>
</reference>
<feature type="transmembrane region" description="Helical" evidence="1">
    <location>
        <begin position="78"/>
        <end position="102"/>
    </location>
</feature>
<feature type="transmembrane region" description="Helical" evidence="1">
    <location>
        <begin position="15"/>
        <end position="44"/>
    </location>
</feature>
<dbReference type="AlphaFoldDB" id="A0A813J0Y4"/>
<dbReference type="Proteomes" id="UP000626109">
    <property type="component" value="Unassembled WGS sequence"/>
</dbReference>
<evidence type="ECO:0000313" key="3">
    <source>
        <dbReference type="Proteomes" id="UP000626109"/>
    </source>
</evidence>
<comment type="caution">
    <text evidence="2">The sequence shown here is derived from an EMBL/GenBank/DDBJ whole genome shotgun (WGS) entry which is preliminary data.</text>
</comment>
<gene>
    <name evidence="2" type="ORF">PGLA2088_LOCUS14591</name>
</gene>
<organism evidence="2 3">
    <name type="scientific">Polarella glacialis</name>
    <name type="common">Dinoflagellate</name>
    <dbReference type="NCBI Taxonomy" id="89957"/>
    <lineage>
        <taxon>Eukaryota</taxon>
        <taxon>Sar</taxon>
        <taxon>Alveolata</taxon>
        <taxon>Dinophyceae</taxon>
        <taxon>Suessiales</taxon>
        <taxon>Suessiaceae</taxon>
        <taxon>Polarella</taxon>
    </lineage>
</organism>